<protein>
    <recommendedName>
        <fullName evidence="1">DinB-like domain-containing protein</fullName>
    </recommendedName>
</protein>
<dbReference type="InterPro" id="IPR034660">
    <property type="entry name" value="DinB/YfiT-like"/>
</dbReference>
<dbReference type="Proteomes" id="UP001501496">
    <property type="component" value="Unassembled WGS sequence"/>
</dbReference>
<gene>
    <name evidence="2" type="ORF">GCM10022291_03940</name>
</gene>
<proteinExistence type="predicted"/>
<dbReference type="Pfam" id="PF12867">
    <property type="entry name" value="DinB_2"/>
    <property type="match status" value="1"/>
</dbReference>
<evidence type="ECO:0000313" key="3">
    <source>
        <dbReference type="Proteomes" id="UP001501496"/>
    </source>
</evidence>
<keyword evidence="3" id="KW-1185">Reference proteome</keyword>
<dbReference type="InterPro" id="IPR024775">
    <property type="entry name" value="DinB-like"/>
</dbReference>
<dbReference type="Gene3D" id="1.20.120.450">
    <property type="entry name" value="dinb family like domain"/>
    <property type="match status" value="1"/>
</dbReference>
<reference evidence="3" key="1">
    <citation type="journal article" date="2019" name="Int. J. Syst. Evol. Microbiol.">
        <title>The Global Catalogue of Microorganisms (GCM) 10K type strain sequencing project: providing services to taxonomists for standard genome sequencing and annotation.</title>
        <authorList>
            <consortium name="The Broad Institute Genomics Platform"/>
            <consortium name="The Broad Institute Genome Sequencing Center for Infectious Disease"/>
            <person name="Wu L."/>
            <person name="Ma J."/>
        </authorList>
    </citation>
    <scope>NUCLEOTIDE SEQUENCE [LARGE SCALE GENOMIC DNA]</scope>
    <source>
        <strain evidence="3">JCM 17630</strain>
    </source>
</reference>
<evidence type="ECO:0000313" key="2">
    <source>
        <dbReference type="EMBL" id="GAA4231442.1"/>
    </source>
</evidence>
<feature type="domain" description="DinB-like" evidence="1">
    <location>
        <begin position="38"/>
        <end position="139"/>
    </location>
</feature>
<organism evidence="2 3">
    <name type="scientific">Postechiella marina</name>
    <dbReference type="NCBI Taxonomy" id="943941"/>
    <lineage>
        <taxon>Bacteria</taxon>
        <taxon>Pseudomonadati</taxon>
        <taxon>Bacteroidota</taxon>
        <taxon>Flavobacteriia</taxon>
        <taxon>Flavobacteriales</taxon>
        <taxon>Flavobacteriaceae</taxon>
        <taxon>Postechiella</taxon>
    </lineage>
</organism>
<dbReference type="EMBL" id="BAABCA010000001">
    <property type="protein sequence ID" value="GAA4231442.1"/>
    <property type="molecule type" value="Genomic_DNA"/>
</dbReference>
<dbReference type="SUPFAM" id="SSF109854">
    <property type="entry name" value="DinB/YfiT-like putative metalloenzymes"/>
    <property type="match status" value="1"/>
</dbReference>
<dbReference type="RefSeq" id="WP_344786387.1">
    <property type="nucleotide sequence ID" value="NZ_BAABCA010000001.1"/>
</dbReference>
<name>A0ABP8C0C0_9FLAO</name>
<evidence type="ECO:0000259" key="1">
    <source>
        <dbReference type="Pfam" id="PF12867"/>
    </source>
</evidence>
<sequence length="148" mass="16959">MMQNVLIKLFKRDLNSVKLEINAYSSEANMWLLKDGINNSTGNLSLHIVGGLNHFIGAVIGNTGYVRKRDLEFSLKNVSRQDLINQLDDVELMIEEIVAKLSDKDLENTYPINVFKEPMTVGFFLTHLTTHLGYHLGQINYHRRLLDK</sequence>
<comment type="caution">
    <text evidence="2">The sequence shown here is derived from an EMBL/GenBank/DDBJ whole genome shotgun (WGS) entry which is preliminary data.</text>
</comment>
<accession>A0ABP8C0C0</accession>